<dbReference type="InterPro" id="IPR001173">
    <property type="entry name" value="Glyco_trans_2-like"/>
</dbReference>
<protein>
    <recommendedName>
        <fullName evidence="4">Glycosyltransferase 2-like domain-containing protein</fullName>
    </recommendedName>
</protein>
<comment type="similarity">
    <text evidence="1">Belongs to the glycosyltransferase 2 family.</text>
</comment>
<dbReference type="Gene3D" id="3.40.50.150">
    <property type="entry name" value="Vaccinia Virus protein VP39"/>
    <property type="match status" value="1"/>
</dbReference>
<dbReference type="SUPFAM" id="SSF53335">
    <property type="entry name" value="S-adenosyl-L-methionine-dependent methyltransferases"/>
    <property type="match status" value="1"/>
</dbReference>
<dbReference type="Pfam" id="PF13578">
    <property type="entry name" value="Methyltransf_24"/>
    <property type="match status" value="1"/>
</dbReference>
<dbReference type="AlphaFoldDB" id="A0A7S4B8R7"/>
<dbReference type="EMBL" id="HBIZ01017244">
    <property type="protein sequence ID" value="CAE0758132.1"/>
    <property type="molecule type" value="Transcribed_RNA"/>
</dbReference>
<dbReference type="SUPFAM" id="SSF53448">
    <property type="entry name" value="Nucleotide-diphospho-sugar transferases"/>
    <property type="match status" value="1"/>
</dbReference>
<proteinExistence type="inferred from homology"/>
<reference evidence="5" key="1">
    <citation type="submission" date="2021-01" db="EMBL/GenBank/DDBJ databases">
        <authorList>
            <person name="Corre E."/>
            <person name="Pelletier E."/>
            <person name="Niang G."/>
            <person name="Scheremetjew M."/>
            <person name="Finn R."/>
            <person name="Kale V."/>
            <person name="Holt S."/>
            <person name="Cochrane G."/>
            <person name="Meng A."/>
            <person name="Brown T."/>
            <person name="Cohen L."/>
        </authorList>
    </citation>
    <scope>NUCLEOTIDE SEQUENCE</scope>
    <source>
        <strain evidence="5">CCMP645</strain>
    </source>
</reference>
<evidence type="ECO:0000256" key="3">
    <source>
        <dbReference type="ARBA" id="ARBA00022679"/>
    </source>
</evidence>
<dbReference type="PANTHER" id="PTHR43179:SF12">
    <property type="entry name" value="GALACTOFURANOSYLTRANSFERASE GLFT2"/>
    <property type="match status" value="1"/>
</dbReference>
<dbReference type="PANTHER" id="PTHR43179">
    <property type="entry name" value="RHAMNOSYLTRANSFERASE WBBL"/>
    <property type="match status" value="1"/>
</dbReference>
<dbReference type="Gene3D" id="3.90.550.10">
    <property type="entry name" value="Spore Coat Polysaccharide Biosynthesis Protein SpsA, Chain A"/>
    <property type="match status" value="1"/>
</dbReference>
<gene>
    <name evidence="5" type="ORF">PCAR00345_LOCUS10726</name>
</gene>
<sequence length="896" mass="101327">MAMTIPADCSSVIPADSLHGGQGAGLQSCVQAQDCARAREREGSGLTHSWKSIAHFLAAMQTDELEDEDWFSGHASIWEAEDGPLGDLHRASRQGERLHVLEVGVWKGRSTEWLLQHLCNVEGSKLVSIDHFDNARTRQGLLRYKRVLDRSRGSHALDLRHGFSSQMLLQLRLERREFDFAYIDASHHRLETLEDAIQAWRCLRVEGILCFDDYLWDGAHEHGGSLVVGSMDHPQRAIDAFIQTVEPEASILHQGYQVFLRKCGQPRHAVEVSVPARALLPAREFVYEVGIMLPLRCTVEWPVSNWVRQLNRSFQGVRAKLFIGVDEDDSLWKRTRTEVEQELDMPYSEYTFPPTCPAIICPIWASLARRAFDDGCAYLVLWGDDVSVEPANWFGSLRNTLSPFELGCVAPVDACDPSVPTFPIVTAEHFRVFDKLFDERFINQDADPYLYELYRRVGRARMIHDVRVINGRGGPATHGEPREPRYVRAPFFQWKQLIEPNAEILMHAVESSDPAFLRPLSIDVVIPSFRTPTRLLHSIVSIADPPGCTLRFILIIDQPDAPNLPELLALQSTRTRVRVNAFNMGASAARSRGLEESSAEWVLFIDDDVELNYECISAYAARVREAHASGNAFCGFVGTTKLPQSESILYEATRMSNITFFYNLPHIFASSVPWGVTANLLVRRTESMDFDTIFAKTGGGEDVDYCIRLQNQTGLPLGRAHNAIVIHEWWPAPSAYRYLLRFWKWTMGDGFLMYKHPQHVYLCFPNVIELTMVWILVGMFSPCSRDTVMMVATQLSALWAVELGFETVQALCGPESRHLSSTWRLAAAMGSGIVKNVVDLGHTAFHLRNGRPLYLLHRFDWFLGVNGGCSLVERKKFAIRCCAWALTALMISQYWP</sequence>
<organism evidence="5">
    <name type="scientific">Chrysotila carterae</name>
    <name type="common">Marine alga</name>
    <name type="synonym">Syracosphaera carterae</name>
    <dbReference type="NCBI Taxonomy" id="13221"/>
    <lineage>
        <taxon>Eukaryota</taxon>
        <taxon>Haptista</taxon>
        <taxon>Haptophyta</taxon>
        <taxon>Prymnesiophyceae</taxon>
        <taxon>Isochrysidales</taxon>
        <taxon>Isochrysidaceae</taxon>
        <taxon>Chrysotila</taxon>
    </lineage>
</organism>
<evidence type="ECO:0000259" key="4">
    <source>
        <dbReference type="Pfam" id="PF00535"/>
    </source>
</evidence>
<dbReference type="InterPro" id="IPR029063">
    <property type="entry name" value="SAM-dependent_MTases_sf"/>
</dbReference>
<evidence type="ECO:0000313" key="5">
    <source>
        <dbReference type="EMBL" id="CAE0758132.1"/>
    </source>
</evidence>
<evidence type="ECO:0000256" key="1">
    <source>
        <dbReference type="ARBA" id="ARBA00006739"/>
    </source>
</evidence>
<dbReference type="Pfam" id="PF00535">
    <property type="entry name" value="Glycos_transf_2"/>
    <property type="match status" value="1"/>
</dbReference>
<dbReference type="CDD" id="cd00761">
    <property type="entry name" value="Glyco_tranf_GTA_type"/>
    <property type="match status" value="1"/>
</dbReference>
<keyword evidence="2" id="KW-0328">Glycosyltransferase</keyword>
<keyword evidence="3" id="KW-0808">Transferase</keyword>
<accession>A0A7S4B8R7</accession>
<dbReference type="GO" id="GO:0016757">
    <property type="term" value="F:glycosyltransferase activity"/>
    <property type="evidence" value="ECO:0007669"/>
    <property type="project" value="UniProtKB-KW"/>
</dbReference>
<name>A0A7S4B8R7_CHRCT</name>
<evidence type="ECO:0000256" key="2">
    <source>
        <dbReference type="ARBA" id="ARBA00022676"/>
    </source>
</evidence>
<feature type="domain" description="Glycosyltransferase 2-like" evidence="4">
    <location>
        <begin position="524"/>
        <end position="648"/>
    </location>
</feature>
<dbReference type="InterPro" id="IPR029044">
    <property type="entry name" value="Nucleotide-diphossugar_trans"/>
</dbReference>